<feature type="transmembrane region" description="Helical" evidence="2">
    <location>
        <begin position="12"/>
        <end position="32"/>
    </location>
</feature>
<proteinExistence type="predicted"/>
<feature type="transmembrane region" description="Helical" evidence="2">
    <location>
        <begin position="52"/>
        <end position="72"/>
    </location>
</feature>
<evidence type="ECO:0000313" key="3">
    <source>
        <dbReference type="EMBL" id="RJG52499.1"/>
    </source>
</evidence>
<keyword evidence="4" id="KW-1185">Reference proteome</keyword>
<evidence type="ECO:0000256" key="1">
    <source>
        <dbReference type="SAM" id="MobiDB-lite"/>
    </source>
</evidence>
<organism evidence="3 4">
    <name type="scientific">Sphingobium terrigena</name>
    <dbReference type="NCBI Taxonomy" id="2304063"/>
    <lineage>
        <taxon>Bacteria</taxon>
        <taxon>Pseudomonadati</taxon>
        <taxon>Pseudomonadota</taxon>
        <taxon>Alphaproteobacteria</taxon>
        <taxon>Sphingomonadales</taxon>
        <taxon>Sphingomonadaceae</taxon>
        <taxon>Sphingobium</taxon>
    </lineage>
</organism>
<feature type="region of interest" description="Disordered" evidence="1">
    <location>
        <begin position="366"/>
        <end position="385"/>
    </location>
</feature>
<keyword evidence="2" id="KW-0472">Membrane</keyword>
<protein>
    <submittedName>
        <fullName evidence="3">Uncharacterized protein</fullName>
    </submittedName>
</protein>
<dbReference type="RefSeq" id="WP_119749537.1">
    <property type="nucleotide sequence ID" value="NZ_QVRA01000026.1"/>
</dbReference>
<gene>
    <name evidence="3" type="ORF">D0Z70_20035</name>
</gene>
<accession>A0A418YMU6</accession>
<evidence type="ECO:0000313" key="4">
    <source>
        <dbReference type="Proteomes" id="UP000283469"/>
    </source>
</evidence>
<sequence length="427" mass="47986">MTPFEFIRNTKVQIVALTGAVSTLATFVFAMISTREGIKTGENIGIVWSMFWPYVLIAVCFAAVAANAPLFVRKLQGAWRWLGVRRSAATLGLSPACAWLFNSLVVAVAFTLAGVSAAIVVNLFNIARTETNYLLRLANQDFKNRQMVLARQYMEGFQLHDAARVYAYVHKQYADDQSRSRLDEIEQRYRLYQLFLALARDEERLWGATPNNSYRKATTLLLSPFEPDSAIPLERYQQGYVAALDAFKRLKGPCGWPIIDPTQSQRMVPDAKLLLEKDMQQLIWREKRNPAAELCGIIKSGGLSEETIAKQWQAQDLRRLLALRKSGESQAIVCPANVVEEEKAARKPENEDMELEAAGDDAVVEDEVAGSEKDDQPPETLSPYARAQYTCQKSSTDDPGSFPNWKKVIRIFMPRGIDTSDETDETV</sequence>
<feature type="transmembrane region" description="Helical" evidence="2">
    <location>
        <begin position="107"/>
        <end position="127"/>
    </location>
</feature>
<reference evidence="3 4" key="1">
    <citation type="submission" date="2018-08" db="EMBL/GenBank/DDBJ databases">
        <title>Sphingobium sp. EO9.</title>
        <authorList>
            <person name="Park Y."/>
            <person name="Kim K.H."/>
            <person name="Jeon C.O."/>
        </authorList>
    </citation>
    <scope>NUCLEOTIDE SEQUENCE [LARGE SCALE GENOMIC DNA]</scope>
    <source>
        <strain evidence="3 4">EO9</strain>
    </source>
</reference>
<dbReference type="AlphaFoldDB" id="A0A418YMU6"/>
<keyword evidence="2" id="KW-0812">Transmembrane</keyword>
<comment type="caution">
    <text evidence="3">The sequence shown here is derived from an EMBL/GenBank/DDBJ whole genome shotgun (WGS) entry which is preliminary data.</text>
</comment>
<name>A0A418YMU6_9SPHN</name>
<dbReference type="EMBL" id="QVRA01000026">
    <property type="protein sequence ID" value="RJG52499.1"/>
    <property type="molecule type" value="Genomic_DNA"/>
</dbReference>
<keyword evidence="2" id="KW-1133">Transmembrane helix</keyword>
<dbReference type="Proteomes" id="UP000283469">
    <property type="component" value="Unassembled WGS sequence"/>
</dbReference>
<evidence type="ECO:0000256" key="2">
    <source>
        <dbReference type="SAM" id="Phobius"/>
    </source>
</evidence>